<dbReference type="CDD" id="cd16323">
    <property type="entry name" value="Syd"/>
    <property type="match status" value="1"/>
</dbReference>
<keyword evidence="3 4" id="KW-0472">Membrane</keyword>
<dbReference type="HAMAP" id="MF_01104">
    <property type="entry name" value="Syd"/>
    <property type="match status" value="1"/>
</dbReference>
<dbReference type="InterPro" id="IPR009948">
    <property type="entry name" value="Syd"/>
</dbReference>
<keyword evidence="2 4" id="KW-0997">Cell inner membrane</keyword>
<organism evidence="5 6">
    <name type="scientific">Gallaecimonas pentaromativorans</name>
    <dbReference type="NCBI Taxonomy" id="584787"/>
    <lineage>
        <taxon>Bacteria</taxon>
        <taxon>Pseudomonadati</taxon>
        <taxon>Pseudomonadota</taxon>
        <taxon>Gammaproteobacteria</taxon>
        <taxon>Enterobacterales</taxon>
        <taxon>Gallaecimonadaceae</taxon>
        <taxon>Gallaecimonas</taxon>
    </lineage>
</organism>
<evidence type="ECO:0000313" key="6">
    <source>
        <dbReference type="Proteomes" id="UP000268033"/>
    </source>
</evidence>
<comment type="subcellular location">
    <subcellularLocation>
        <location evidence="4">Cell inner membrane</location>
        <topology evidence="4">Peripheral membrane protein</topology>
        <orientation evidence="4">Cytoplasmic side</orientation>
    </subcellularLocation>
    <text evidence="4">Loosely associated with the cytoplasmic side of the inner membrane, probably via SecY.</text>
</comment>
<evidence type="ECO:0000313" key="5">
    <source>
        <dbReference type="EMBL" id="ROQ28491.1"/>
    </source>
</evidence>
<keyword evidence="6" id="KW-1185">Reference proteome</keyword>
<proteinExistence type="inferred from homology"/>
<evidence type="ECO:0000256" key="4">
    <source>
        <dbReference type="HAMAP-Rule" id="MF_01104"/>
    </source>
</evidence>
<dbReference type="GO" id="GO:0009898">
    <property type="term" value="C:cytoplasmic side of plasma membrane"/>
    <property type="evidence" value="ECO:0007669"/>
    <property type="project" value="InterPro"/>
</dbReference>
<protein>
    <recommendedName>
        <fullName evidence="4">Protein Syd</fullName>
    </recommendedName>
</protein>
<dbReference type="RefSeq" id="WP_123421232.1">
    <property type="nucleotide sequence ID" value="NZ_JBLXEP010000004.1"/>
</dbReference>
<name>A0A3N1PMX4_9GAMM</name>
<comment type="caution">
    <text evidence="5">The sequence shown here is derived from an EMBL/GenBank/DDBJ whole genome shotgun (WGS) entry which is preliminary data.</text>
</comment>
<comment type="function">
    <text evidence="4">Interacts with the SecY protein in vivo. May bind preferentially to an uncomplexed state of SecY, thus functioning either as a chelating agent for excess SecY in the cell or as a regulatory factor that negatively controls the translocase function.</text>
</comment>
<dbReference type="STRING" id="584787.GCA_001247655_00344"/>
<gene>
    <name evidence="4" type="primary">syd</name>
    <name evidence="5" type="ORF">EDC28_10384</name>
</gene>
<dbReference type="AlphaFoldDB" id="A0A3N1PMX4"/>
<evidence type="ECO:0000256" key="1">
    <source>
        <dbReference type="ARBA" id="ARBA00022475"/>
    </source>
</evidence>
<dbReference type="InterPro" id="IPR038228">
    <property type="entry name" value="Syd_sf"/>
</dbReference>
<dbReference type="Gene3D" id="3.40.1580.20">
    <property type="entry name" value="Syd protein"/>
    <property type="match status" value="1"/>
</dbReference>
<comment type="similarity">
    <text evidence="4">Belongs to the Syd family.</text>
</comment>
<sequence length="170" mass="19416">MDSLSALERLFSRIPQDHDCWRYQPDPDWPSPCEGDGRWHPVKREPAGDFANVESALELELHPSIKAYFSHYFMEYLRVGHQRGEVQLLGAWNAQDFERLQQNIIGHVLMKRRLKQPVTVFFACTDDDNFMLSIDNQSGEVVLEPVGKEATEVLAPSLAAFLDSLTENPS</sequence>
<dbReference type="EMBL" id="RJUL01000003">
    <property type="protein sequence ID" value="ROQ28491.1"/>
    <property type="molecule type" value="Genomic_DNA"/>
</dbReference>
<evidence type="ECO:0000256" key="3">
    <source>
        <dbReference type="ARBA" id="ARBA00023136"/>
    </source>
</evidence>
<accession>A0A3N1PMX4</accession>
<reference evidence="5 6" key="1">
    <citation type="submission" date="2018-11" db="EMBL/GenBank/DDBJ databases">
        <title>Genomic Encyclopedia of Type Strains, Phase IV (KMG-IV): sequencing the most valuable type-strain genomes for metagenomic binning, comparative biology and taxonomic classification.</title>
        <authorList>
            <person name="Goeker M."/>
        </authorList>
    </citation>
    <scope>NUCLEOTIDE SEQUENCE [LARGE SCALE GENOMIC DNA]</scope>
    <source>
        <strain evidence="5 6">DSM 21945</strain>
    </source>
</reference>
<dbReference type="NCBIfam" id="NF003439">
    <property type="entry name" value="PRK04968.1"/>
    <property type="match status" value="1"/>
</dbReference>
<keyword evidence="1 4" id="KW-1003">Cell membrane</keyword>
<dbReference type="Proteomes" id="UP000268033">
    <property type="component" value="Unassembled WGS sequence"/>
</dbReference>
<dbReference type="Pfam" id="PF07348">
    <property type="entry name" value="Syd"/>
    <property type="match status" value="1"/>
</dbReference>
<evidence type="ECO:0000256" key="2">
    <source>
        <dbReference type="ARBA" id="ARBA00022519"/>
    </source>
</evidence>